<accession>A0A0B2Q4Z2</accession>
<dbReference type="Proteomes" id="UP000053555">
    <property type="component" value="Unassembled WGS sequence"/>
</dbReference>
<feature type="non-terminal residue" evidence="1">
    <location>
        <position position="1"/>
    </location>
</feature>
<reference evidence="1" key="1">
    <citation type="submission" date="2014-07" db="EMBL/GenBank/DDBJ databases">
        <title>Identification of a novel salt tolerance gene in wild soybean by whole-genome sequencing.</title>
        <authorList>
            <person name="Lam H.-M."/>
            <person name="Qi X."/>
            <person name="Li M.-W."/>
            <person name="Liu X."/>
            <person name="Xie M."/>
            <person name="Ni M."/>
            <person name="Xu X."/>
        </authorList>
    </citation>
    <scope>NUCLEOTIDE SEQUENCE [LARGE SCALE GENOMIC DNA]</scope>
    <source>
        <tissue evidence="1">Root</tissue>
    </source>
</reference>
<name>A0A0B2Q4Z2_GLYSO</name>
<dbReference type="AlphaFoldDB" id="A0A0B2Q4Z2"/>
<proteinExistence type="predicted"/>
<evidence type="ECO:0008006" key="2">
    <source>
        <dbReference type="Google" id="ProtNLM"/>
    </source>
</evidence>
<protein>
    <recommendedName>
        <fullName evidence="2">Reverse transcriptase domain-containing protein</fullName>
    </recommendedName>
</protein>
<dbReference type="EMBL" id="KN660535">
    <property type="protein sequence ID" value="KHN16320.1"/>
    <property type="molecule type" value="Genomic_DNA"/>
</dbReference>
<organism evidence="1">
    <name type="scientific">Glycine soja</name>
    <name type="common">Wild soybean</name>
    <dbReference type="NCBI Taxonomy" id="3848"/>
    <lineage>
        <taxon>Eukaryota</taxon>
        <taxon>Viridiplantae</taxon>
        <taxon>Streptophyta</taxon>
        <taxon>Embryophyta</taxon>
        <taxon>Tracheophyta</taxon>
        <taxon>Spermatophyta</taxon>
        <taxon>Magnoliopsida</taxon>
        <taxon>eudicotyledons</taxon>
        <taxon>Gunneridae</taxon>
        <taxon>Pentapetalae</taxon>
        <taxon>rosids</taxon>
        <taxon>fabids</taxon>
        <taxon>Fabales</taxon>
        <taxon>Fabaceae</taxon>
        <taxon>Papilionoideae</taxon>
        <taxon>50 kb inversion clade</taxon>
        <taxon>NPAAA clade</taxon>
        <taxon>indigoferoid/millettioid clade</taxon>
        <taxon>Phaseoleae</taxon>
        <taxon>Glycine</taxon>
        <taxon>Glycine subgen. Soja</taxon>
    </lineage>
</organism>
<sequence length="62" mass="7159">LRKVVSGLIDERQSAFIKNRHILHGILVLNEVIEEASRSKRPAMVFEVDFEKAYDSVSWAFL</sequence>
<gene>
    <name evidence="1" type="ORF">glysoja_041179</name>
</gene>
<evidence type="ECO:0000313" key="1">
    <source>
        <dbReference type="EMBL" id="KHN16320.1"/>
    </source>
</evidence>
<feature type="non-terminal residue" evidence="1">
    <location>
        <position position="62"/>
    </location>
</feature>